<dbReference type="AlphaFoldDB" id="A0A8X6QUF3"/>
<comment type="caution">
    <text evidence="1">The sequence shown here is derived from an EMBL/GenBank/DDBJ whole genome shotgun (WGS) entry which is preliminary data.</text>
</comment>
<evidence type="ECO:0000313" key="1">
    <source>
        <dbReference type="EMBL" id="GFU44834.1"/>
    </source>
</evidence>
<dbReference type="Proteomes" id="UP000887013">
    <property type="component" value="Unassembled WGS sequence"/>
</dbReference>
<keyword evidence="2" id="KW-1185">Reference proteome</keyword>
<name>A0A8X6QUF3_NEPPI</name>
<accession>A0A8X6QUF3</accession>
<protein>
    <submittedName>
        <fullName evidence="1">Uncharacterized protein</fullName>
    </submittedName>
</protein>
<dbReference type="OrthoDB" id="6423619at2759"/>
<dbReference type="EMBL" id="BMAW01132781">
    <property type="protein sequence ID" value="GFU44834.1"/>
    <property type="molecule type" value="Genomic_DNA"/>
</dbReference>
<gene>
    <name evidence="1" type="primary">AVEN_21487_1</name>
    <name evidence="1" type="ORF">NPIL_276551</name>
</gene>
<sequence>MSSDEVWIVPNSATVTPIHVMWSLFPNRQMKAMEEPLYATVKRTPRPPRSDFHVYHYPGEMPEFFIQASKGSCLDDVGASSSSVLWKESAEATLKDEYHSDQLLADCSRSGGSRKSYRYSQR</sequence>
<evidence type="ECO:0000313" key="2">
    <source>
        <dbReference type="Proteomes" id="UP000887013"/>
    </source>
</evidence>
<proteinExistence type="predicted"/>
<organism evidence="1 2">
    <name type="scientific">Nephila pilipes</name>
    <name type="common">Giant wood spider</name>
    <name type="synonym">Nephila maculata</name>
    <dbReference type="NCBI Taxonomy" id="299642"/>
    <lineage>
        <taxon>Eukaryota</taxon>
        <taxon>Metazoa</taxon>
        <taxon>Ecdysozoa</taxon>
        <taxon>Arthropoda</taxon>
        <taxon>Chelicerata</taxon>
        <taxon>Arachnida</taxon>
        <taxon>Araneae</taxon>
        <taxon>Araneomorphae</taxon>
        <taxon>Entelegynae</taxon>
        <taxon>Araneoidea</taxon>
        <taxon>Nephilidae</taxon>
        <taxon>Nephila</taxon>
    </lineage>
</organism>
<reference evidence="1" key="1">
    <citation type="submission" date="2020-08" db="EMBL/GenBank/DDBJ databases">
        <title>Multicomponent nature underlies the extraordinary mechanical properties of spider dragline silk.</title>
        <authorList>
            <person name="Kono N."/>
            <person name="Nakamura H."/>
            <person name="Mori M."/>
            <person name="Yoshida Y."/>
            <person name="Ohtoshi R."/>
            <person name="Malay A.D."/>
            <person name="Moran D.A.P."/>
            <person name="Tomita M."/>
            <person name="Numata K."/>
            <person name="Arakawa K."/>
        </authorList>
    </citation>
    <scope>NUCLEOTIDE SEQUENCE</scope>
</reference>